<evidence type="ECO:0000313" key="4">
    <source>
        <dbReference type="Proteomes" id="UP000674938"/>
    </source>
</evidence>
<evidence type="ECO:0000256" key="1">
    <source>
        <dbReference type="SAM" id="MobiDB-lite"/>
    </source>
</evidence>
<name>A0A940STU7_9ENTE</name>
<sequence length="207" mass="22146">MKKILTGTLMITLSAGILLAAQEAKAWTGGSEDPIENNSQTIKGQETGEMELKGWFGTFDPTEDPDPELPQPNENGKEWIDVTMPSTVLFGSLATDNGAVYSPNYQITNNSAKGLKVSATQLTSSTPLADLELDMKIQDGNNLGGAMLTVPLITTGGMLSETTEMTQMPKKTTVNFDLVGQFNGSYPTIGNAVAPDYSLEMAFEVLD</sequence>
<feature type="region of interest" description="Disordered" evidence="1">
    <location>
        <begin position="55"/>
        <end position="76"/>
    </location>
</feature>
<feature type="signal peptide" evidence="2">
    <location>
        <begin position="1"/>
        <end position="20"/>
    </location>
</feature>
<dbReference type="RefSeq" id="WP_209524338.1">
    <property type="nucleotide sequence ID" value="NZ_JAEEGA010000001.1"/>
</dbReference>
<accession>A0A940STU7</accession>
<evidence type="ECO:0000313" key="3">
    <source>
        <dbReference type="EMBL" id="MBP1039431.1"/>
    </source>
</evidence>
<dbReference type="Proteomes" id="UP000674938">
    <property type="component" value="Unassembled WGS sequence"/>
</dbReference>
<feature type="chain" id="PRO_5038669039" description="WxL domain-containing protein" evidence="2">
    <location>
        <begin position="21"/>
        <end position="207"/>
    </location>
</feature>
<evidence type="ECO:0008006" key="5">
    <source>
        <dbReference type="Google" id="ProtNLM"/>
    </source>
</evidence>
<evidence type="ECO:0000256" key="2">
    <source>
        <dbReference type="SAM" id="SignalP"/>
    </source>
</evidence>
<keyword evidence="4" id="KW-1185">Reference proteome</keyword>
<protein>
    <recommendedName>
        <fullName evidence="5">WxL domain-containing protein</fullName>
    </recommendedName>
</protein>
<gene>
    <name evidence="3" type="ORF">I6N95_00285</name>
</gene>
<comment type="caution">
    <text evidence="3">The sequence shown here is derived from an EMBL/GenBank/DDBJ whole genome shotgun (WGS) entry which is preliminary data.</text>
</comment>
<keyword evidence="2" id="KW-0732">Signal</keyword>
<organism evidence="3 4">
    <name type="scientific">Vagococcus allomyrinae</name>
    <dbReference type="NCBI Taxonomy" id="2794353"/>
    <lineage>
        <taxon>Bacteria</taxon>
        <taxon>Bacillati</taxon>
        <taxon>Bacillota</taxon>
        <taxon>Bacilli</taxon>
        <taxon>Lactobacillales</taxon>
        <taxon>Enterococcaceae</taxon>
        <taxon>Vagococcus</taxon>
    </lineage>
</organism>
<dbReference type="EMBL" id="JAEEGA010000001">
    <property type="protein sequence ID" value="MBP1039431.1"/>
    <property type="molecule type" value="Genomic_DNA"/>
</dbReference>
<dbReference type="AlphaFoldDB" id="A0A940STU7"/>
<proteinExistence type="predicted"/>
<reference evidence="3" key="1">
    <citation type="submission" date="2020-12" db="EMBL/GenBank/DDBJ databases">
        <title>Vagococcus allomyrinae sp. nov. and Enterococcus lavae sp. nov., isolated from the larvae of Allomyrina dichotoma.</title>
        <authorList>
            <person name="Lee S.D."/>
        </authorList>
    </citation>
    <scope>NUCLEOTIDE SEQUENCE</scope>
    <source>
        <strain evidence="3">BWB3-3</strain>
    </source>
</reference>